<reference evidence="1 2" key="1">
    <citation type="submission" date="2008-03" db="EMBL/GenBank/DDBJ databases">
        <title>Sequencing of the draft genome and assembly of Burkholderia ambifaria IOP40-10.</title>
        <authorList>
            <consortium name="US DOE Joint Genome Institute (JGI-PGF)"/>
            <person name="Copeland A."/>
            <person name="Lucas S."/>
            <person name="Lapidus A."/>
            <person name="Glavina del Rio T."/>
            <person name="Dalin E."/>
            <person name="Tice H."/>
            <person name="Bruce D."/>
            <person name="Goodwin L."/>
            <person name="Pitluck S."/>
            <person name="Larimer F."/>
            <person name="Land M.L."/>
            <person name="Hauser L."/>
            <person name="Tiedje J."/>
            <person name="Richardson P."/>
        </authorList>
    </citation>
    <scope>NUCLEOTIDE SEQUENCE [LARGE SCALE GENOMIC DNA]</scope>
    <source>
        <strain evidence="1 2">IOP40-10</strain>
    </source>
</reference>
<comment type="caution">
    <text evidence="1">The sequence shown here is derived from an EMBL/GenBank/DDBJ whole genome shotgun (WGS) entry which is preliminary data.</text>
</comment>
<dbReference type="AlphaFoldDB" id="B1FNL6"/>
<dbReference type="Proteomes" id="UP000005463">
    <property type="component" value="Unassembled WGS sequence"/>
</dbReference>
<proteinExistence type="predicted"/>
<protein>
    <submittedName>
        <fullName evidence="1">Uncharacterized protein</fullName>
    </submittedName>
</protein>
<evidence type="ECO:0000313" key="2">
    <source>
        <dbReference type="Proteomes" id="UP000005463"/>
    </source>
</evidence>
<sequence>MRERMRGSRPPFKLGHLSCCDGGDASRQAGDCFAHATGGGIGDHGGHGFAVSRGTAWPDTHALPPGKLDDGFDSMKTGDSIRPIVLY</sequence>
<gene>
    <name evidence="1" type="ORF">BamIOP4010DRAFT_5627</name>
</gene>
<dbReference type="EMBL" id="ABLC01000235">
    <property type="protein sequence ID" value="EDT00845.1"/>
    <property type="molecule type" value="Genomic_DNA"/>
</dbReference>
<name>B1FNL6_9BURK</name>
<accession>B1FNL6</accession>
<evidence type="ECO:0000313" key="1">
    <source>
        <dbReference type="EMBL" id="EDT00845.1"/>
    </source>
</evidence>
<organism evidence="1 2">
    <name type="scientific">Burkholderia ambifaria IOP40-10</name>
    <dbReference type="NCBI Taxonomy" id="396596"/>
    <lineage>
        <taxon>Bacteria</taxon>
        <taxon>Pseudomonadati</taxon>
        <taxon>Pseudomonadota</taxon>
        <taxon>Betaproteobacteria</taxon>
        <taxon>Burkholderiales</taxon>
        <taxon>Burkholderiaceae</taxon>
        <taxon>Burkholderia</taxon>
        <taxon>Burkholderia cepacia complex</taxon>
    </lineage>
</organism>